<evidence type="ECO:0000313" key="3">
    <source>
        <dbReference type="EMBL" id="TDL27684.1"/>
    </source>
</evidence>
<feature type="region of interest" description="Disordered" evidence="1">
    <location>
        <begin position="45"/>
        <end position="128"/>
    </location>
</feature>
<dbReference type="Proteomes" id="UP000294933">
    <property type="component" value="Unassembled WGS sequence"/>
</dbReference>
<gene>
    <name evidence="3" type="ORF">BD410DRAFT_893893</name>
</gene>
<accession>A0A4Y7QJ63</accession>
<dbReference type="PANTHER" id="PTHR46411">
    <property type="entry name" value="FAMILY ATPASE, PUTATIVE-RELATED"/>
    <property type="match status" value="1"/>
</dbReference>
<feature type="region of interest" description="Disordered" evidence="1">
    <location>
        <begin position="1"/>
        <end position="30"/>
    </location>
</feature>
<dbReference type="SUPFAM" id="SSF52540">
    <property type="entry name" value="P-loop containing nucleoside triphosphate hydrolases"/>
    <property type="match status" value="1"/>
</dbReference>
<dbReference type="InterPro" id="IPR003593">
    <property type="entry name" value="AAA+_ATPase"/>
</dbReference>
<protein>
    <submittedName>
        <fullName evidence="3">P-loop containing nucleoside triphosphate hydrolase protein</fullName>
    </submittedName>
</protein>
<evidence type="ECO:0000259" key="2">
    <source>
        <dbReference type="SMART" id="SM00382"/>
    </source>
</evidence>
<dbReference type="InterPro" id="IPR003959">
    <property type="entry name" value="ATPase_AAA_core"/>
</dbReference>
<dbReference type="OrthoDB" id="10042665at2759"/>
<evidence type="ECO:0000256" key="1">
    <source>
        <dbReference type="SAM" id="MobiDB-lite"/>
    </source>
</evidence>
<dbReference type="InterPro" id="IPR054289">
    <property type="entry name" value="DUF7025"/>
</dbReference>
<dbReference type="Pfam" id="PF22942">
    <property type="entry name" value="DUF7025"/>
    <property type="match status" value="1"/>
</dbReference>
<dbReference type="Pfam" id="PF00004">
    <property type="entry name" value="AAA"/>
    <property type="match status" value="1"/>
</dbReference>
<feature type="compositionally biased region" description="Pro residues" evidence="1">
    <location>
        <begin position="107"/>
        <end position="126"/>
    </location>
</feature>
<feature type="region of interest" description="Disordered" evidence="1">
    <location>
        <begin position="243"/>
        <end position="287"/>
    </location>
</feature>
<keyword evidence="4" id="KW-1185">Reference proteome</keyword>
<dbReference type="PANTHER" id="PTHR46411:SF3">
    <property type="entry name" value="AAA+ ATPASE DOMAIN-CONTAINING PROTEIN"/>
    <property type="match status" value="1"/>
</dbReference>
<sequence length="831" mass="91851">MARTKQTARKSAAPNIYVESNLNGLPPFMNRGQALSFRGRLPMAMRAGNTSPEPGVPVPNGVIVEHDFDDADEDEDNDGEDSSATPPDAENATKDADTQNQQQPNHKPNPTPAPSSPAPPPPPPIPAGTLLEVKRVDEVYDRKLNEWKLKDSIVTSKKPKKDPYAAYAFTVNRKFLPTPDSTLHIIITTIDIKSAVLKKAGMEVVGQVQGISWTSKPLKVDPQHLLAFLPQFQEYVDKLRAKGPSASASAENSQTEKTEKEKEKSSSLSSSSAAAAAENSDSSTDAERDRLETIAHVSFLIDFLRTENAATLEELNSLITHDEITFDLLWALLVPRTILYTPCPITGEPRFVRLTHSEQCTRGQGMTFWRLDVEYVEYNGGCGSGASSPSFSANDQLGLANSFNGLGGSGGAGPMFGLAVLPSLEIPAFKGAAKIASLPVYPKKWCHGVEELERRLIERGRRWAELDGVHHMHYNATGFHYKDGRHVKLNTNSRIMIDWRTFAQTIPNYELPVVVRTLQGEDIDKHAKGTGKPVERTLLEDKDLMLASPIVYGFSLADKLWLEFIVDHVHTFTWNEEAFENLVLPRDQKSLIRSLVEAHAGAGLERFDDFVEGKGKGLVINLFGNPGVGKSLTAEATSEHVRKPLYVVGAGDLGTSSALLDANLTRIFTISASWGAVVLIDEADVFLEERSFHNLERNAMVAVFLRQLEYFRGILFLTTNRVKTFDEAFQSRIHVALRYQDLTADAKRQIWVAFIRKALTSDVTRALPSAGLRADQLHELGEKRVNGRQIKNVVRTASVLASSKGEDLKYAHLIQVLDMMEQFDASNAMYQ</sequence>
<feature type="domain" description="AAA+ ATPase" evidence="2">
    <location>
        <begin position="616"/>
        <end position="741"/>
    </location>
</feature>
<feature type="compositionally biased region" description="Low complexity" evidence="1">
    <location>
        <begin position="266"/>
        <end position="283"/>
    </location>
</feature>
<organism evidence="3 4">
    <name type="scientific">Rickenella mellea</name>
    <dbReference type="NCBI Taxonomy" id="50990"/>
    <lineage>
        <taxon>Eukaryota</taxon>
        <taxon>Fungi</taxon>
        <taxon>Dikarya</taxon>
        <taxon>Basidiomycota</taxon>
        <taxon>Agaricomycotina</taxon>
        <taxon>Agaricomycetes</taxon>
        <taxon>Hymenochaetales</taxon>
        <taxon>Rickenellaceae</taxon>
        <taxon>Rickenella</taxon>
    </lineage>
</organism>
<dbReference type="AlphaFoldDB" id="A0A4Y7QJ63"/>
<proteinExistence type="predicted"/>
<dbReference type="InterPro" id="IPR056599">
    <property type="entry name" value="AAA_lid_fung"/>
</dbReference>
<feature type="compositionally biased region" description="Basic and acidic residues" evidence="1">
    <location>
        <begin position="254"/>
        <end position="265"/>
    </location>
</feature>
<dbReference type="STRING" id="50990.A0A4Y7QJ63"/>
<evidence type="ECO:0000313" key="4">
    <source>
        <dbReference type="Proteomes" id="UP000294933"/>
    </source>
</evidence>
<name>A0A4Y7QJ63_9AGAM</name>
<reference evidence="3 4" key="1">
    <citation type="submission" date="2018-06" db="EMBL/GenBank/DDBJ databases">
        <title>A transcriptomic atlas of mushroom development highlights an independent origin of complex multicellularity.</title>
        <authorList>
            <consortium name="DOE Joint Genome Institute"/>
            <person name="Krizsan K."/>
            <person name="Almasi E."/>
            <person name="Merenyi Z."/>
            <person name="Sahu N."/>
            <person name="Viragh M."/>
            <person name="Koszo T."/>
            <person name="Mondo S."/>
            <person name="Kiss B."/>
            <person name="Balint B."/>
            <person name="Kues U."/>
            <person name="Barry K."/>
            <person name="Hegedus J.C."/>
            <person name="Henrissat B."/>
            <person name="Johnson J."/>
            <person name="Lipzen A."/>
            <person name="Ohm R."/>
            <person name="Nagy I."/>
            <person name="Pangilinan J."/>
            <person name="Yan J."/>
            <person name="Xiong Y."/>
            <person name="Grigoriev I.V."/>
            <person name="Hibbett D.S."/>
            <person name="Nagy L.G."/>
        </authorList>
    </citation>
    <scope>NUCLEOTIDE SEQUENCE [LARGE SCALE GENOMIC DNA]</scope>
    <source>
        <strain evidence="3 4">SZMC22713</strain>
    </source>
</reference>
<keyword evidence="3" id="KW-0378">Hydrolase</keyword>
<dbReference type="Gene3D" id="3.40.50.300">
    <property type="entry name" value="P-loop containing nucleotide triphosphate hydrolases"/>
    <property type="match status" value="1"/>
</dbReference>
<dbReference type="VEuPathDB" id="FungiDB:BD410DRAFT_893893"/>
<dbReference type="GO" id="GO:0016887">
    <property type="term" value="F:ATP hydrolysis activity"/>
    <property type="evidence" value="ECO:0007669"/>
    <property type="project" value="InterPro"/>
</dbReference>
<dbReference type="InterPro" id="IPR027417">
    <property type="entry name" value="P-loop_NTPase"/>
</dbReference>
<feature type="compositionally biased region" description="Acidic residues" evidence="1">
    <location>
        <begin position="67"/>
        <end position="81"/>
    </location>
</feature>
<dbReference type="SMART" id="SM00382">
    <property type="entry name" value="AAA"/>
    <property type="match status" value="1"/>
</dbReference>
<dbReference type="Pfam" id="PF23232">
    <property type="entry name" value="AAA_lid_13"/>
    <property type="match status" value="1"/>
</dbReference>
<dbReference type="GO" id="GO:0005524">
    <property type="term" value="F:ATP binding"/>
    <property type="evidence" value="ECO:0007669"/>
    <property type="project" value="InterPro"/>
</dbReference>
<dbReference type="EMBL" id="ML170158">
    <property type="protein sequence ID" value="TDL27684.1"/>
    <property type="molecule type" value="Genomic_DNA"/>
</dbReference>